<organism evidence="2 3">
    <name type="scientific">Morella rubra</name>
    <name type="common">Chinese bayberry</name>
    <dbReference type="NCBI Taxonomy" id="262757"/>
    <lineage>
        <taxon>Eukaryota</taxon>
        <taxon>Viridiplantae</taxon>
        <taxon>Streptophyta</taxon>
        <taxon>Embryophyta</taxon>
        <taxon>Tracheophyta</taxon>
        <taxon>Spermatophyta</taxon>
        <taxon>Magnoliopsida</taxon>
        <taxon>eudicotyledons</taxon>
        <taxon>Gunneridae</taxon>
        <taxon>Pentapetalae</taxon>
        <taxon>rosids</taxon>
        <taxon>fabids</taxon>
        <taxon>Fagales</taxon>
        <taxon>Myricaceae</taxon>
        <taxon>Morella</taxon>
    </lineage>
</organism>
<dbReference type="InterPro" id="IPR012442">
    <property type="entry name" value="DUF1645_plant"/>
</dbReference>
<dbReference type="PANTHER" id="PTHR33095">
    <property type="entry name" value="OS07G0619500 PROTEIN"/>
    <property type="match status" value="1"/>
</dbReference>
<accession>A0A6A1WM00</accession>
<feature type="region of interest" description="Disordered" evidence="1">
    <location>
        <begin position="297"/>
        <end position="351"/>
    </location>
</feature>
<evidence type="ECO:0000313" key="3">
    <source>
        <dbReference type="Proteomes" id="UP000516437"/>
    </source>
</evidence>
<dbReference type="OrthoDB" id="667051at2759"/>
<dbReference type="EMBL" id="RXIC02000019">
    <property type="protein sequence ID" value="KAB1224758.1"/>
    <property type="molecule type" value="Genomic_DNA"/>
</dbReference>
<feature type="compositionally biased region" description="Basic and acidic residues" evidence="1">
    <location>
        <begin position="299"/>
        <end position="308"/>
    </location>
</feature>
<feature type="region of interest" description="Disordered" evidence="1">
    <location>
        <begin position="1"/>
        <end position="36"/>
    </location>
</feature>
<dbReference type="Proteomes" id="UP000516437">
    <property type="component" value="Chromosome 1"/>
</dbReference>
<sequence>MELQVSNQTNNMSNGQPSNPELNPEPPNYGETRNTYESQLFFEDIDSSCSTPYVSAPSSPGRGPVSGFFYSAPASPMHFALSLAMTSTATAHTSSTSTMDDFEFSARFGSSGLGGTGSMSSADELFLNGKIRPMKLSTHLEQPQVLGPLLDLEAEEDDFDTDQLGGRGRDLRLRNKSLRRRTRSMSPMRNTVFEWAEDEERDKNTSSANQTTCLEVVESETEREKIEELCSETTTPSVSASSSRSSSAGRSSKRWVFLKDFLRSKSEGRSNNKFWSTISFTPTKEKKPGNQTAVLNLVGKDKDKDKKSTNSLNVASEAAKSKGNARTSAKKAAGRKPANGIGKRRVPPSPHELHYTANRAQAEEMRTSKTFLFLT</sequence>
<feature type="compositionally biased region" description="Low complexity" evidence="1">
    <location>
        <begin position="237"/>
        <end position="249"/>
    </location>
</feature>
<feature type="region of interest" description="Disordered" evidence="1">
    <location>
        <begin position="197"/>
        <end position="249"/>
    </location>
</feature>
<evidence type="ECO:0000313" key="2">
    <source>
        <dbReference type="EMBL" id="KAB1224758.1"/>
    </source>
</evidence>
<feature type="compositionally biased region" description="Polar residues" evidence="1">
    <location>
        <begin position="1"/>
        <end position="16"/>
    </location>
</feature>
<dbReference type="PANTHER" id="PTHR33095:SF57">
    <property type="entry name" value="EXPRESSED PROTEIN"/>
    <property type="match status" value="1"/>
</dbReference>
<evidence type="ECO:0000256" key="1">
    <source>
        <dbReference type="SAM" id="MobiDB-lite"/>
    </source>
</evidence>
<gene>
    <name evidence="2" type="ORF">CJ030_MR1G028608</name>
</gene>
<keyword evidence="3" id="KW-1185">Reference proteome</keyword>
<reference evidence="2 3" key="1">
    <citation type="journal article" date="2019" name="Plant Biotechnol. J.">
        <title>The red bayberry genome and genetic basis of sex determination.</title>
        <authorList>
            <person name="Jia H.M."/>
            <person name="Jia H.J."/>
            <person name="Cai Q.L."/>
            <person name="Wang Y."/>
            <person name="Zhao H.B."/>
            <person name="Yang W.F."/>
            <person name="Wang G.Y."/>
            <person name="Li Y.H."/>
            <person name="Zhan D.L."/>
            <person name="Shen Y.T."/>
            <person name="Niu Q.F."/>
            <person name="Chang L."/>
            <person name="Qiu J."/>
            <person name="Zhao L."/>
            <person name="Xie H.B."/>
            <person name="Fu W.Y."/>
            <person name="Jin J."/>
            <person name="Li X.W."/>
            <person name="Jiao Y."/>
            <person name="Zhou C.C."/>
            <person name="Tu T."/>
            <person name="Chai C.Y."/>
            <person name="Gao J.L."/>
            <person name="Fan L.J."/>
            <person name="van de Weg E."/>
            <person name="Wang J.Y."/>
            <person name="Gao Z.S."/>
        </authorList>
    </citation>
    <scope>NUCLEOTIDE SEQUENCE [LARGE SCALE GENOMIC DNA]</scope>
    <source>
        <tissue evidence="2">Leaves</tissue>
    </source>
</reference>
<dbReference type="AlphaFoldDB" id="A0A6A1WM00"/>
<name>A0A6A1WM00_9ROSI</name>
<protein>
    <submittedName>
        <fullName evidence="2">Uncharacterized protein</fullName>
    </submittedName>
</protein>
<comment type="caution">
    <text evidence="2">The sequence shown here is derived from an EMBL/GenBank/DDBJ whole genome shotgun (WGS) entry which is preliminary data.</text>
</comment>
<proteinExistence type="predicted"/>
<dbReference type="Pfam" id="PF07816">
    <property type="entry name" value="DUF1645"/>
    <property type="match status" value="1"/>
</dbReference>